<dbReference type="Proteomes" id="UP000000305">
    <property type="component" value="Unassembled WGS sequence"/>
</dbReference>
<evidence type="ECO:0000256" key="1">
    <source>
        <dbReference type="ARBA" id="ARBA00023157"/>
    </source>
</evidence>
<accession>E9HFF3</accession>
<dbReference type="PANTHER" id="PTHR33236">
    <property type="entry name" value="INTRAFLAGELLAR TRANSPORT PROTEIN 122 FAMILY PROTEIN-RELATED"/>
    <property type="match status" value="1"/>
</dbReference>
<evidence type="ECO:0000313" key="5">
    <source>
        <dbReference type="Proteomes" id="UP000000305"/>
    </source>
</evidence>
<keyword evidence="5" id="KW-1185">Reference proteome</keyword>
<dbReference type="STRING" id="6669.E9HFF3"/>
<dbReference type="InterPro" id="IPR058698">
    <property type="entry name" value="CUB_metazoa"/>
</dbReference>
<dbReference type="AlphaFoldDB" id="E9HFF3"/>
<sequence>MTLNNTEWRNPPGVSSDSSCSLIIALDRDLVEQRGPTCQVRLDFKTFAIAQPNASTSQCDTDYFKVGGVVNDVPLLCGDNDEQHMYLEAPSSKSDLMLLFKFGVSTLNPKWNITISLIPCGSDLIAPRDCLQYFVKGSNTVKSFNWKDTTGTRQLSKMNYKICFRNELVNNQRATRICYTQCRTQPGGRSFLLSGPQTGNPASKSGAINCPHNFLLIRNGFNPLLPAAVYADRYCGGALNPAAFEAPAVTVCSTTKDFNIIYYTNDAEDSASHEDGNAGFCLVFEQIFA</sequence>
<protein>
    <recommendedName>
        <fullName evidence="3">CUB domain-containing protein</fullName>
    </recommendedName>
</protein>
<dbReference type="PANTHER" id="PTHR33236:SF5">
    <property type="entry name" value="CUB DOMAIN-CONTAINING PROTEIN"/>
    <property type="match status" value="1"/>
</dbReference>
<dbReference type="HOGENOM" id="CLU_022631_1_0_1"/>
<evidence type="ECO:0000256" key="2">
    <source>
        <dbReference type="PROSITE-ProRule" id="PRU00059"/>
    </source>
</evidence>
<feature type="domain" description="CUB" evidence="3">
    <location>
        <begin position="120"/>
        <end position="287"/>
    </location>
</feature>
<dbReference type="OrthoDB" id="6337346at2759"/>
<gene>
    <name evidence="4" type="ORF">DAPPUDRAFT_329018</name>
</gene>
<dbReference type="OMA" id="STHIASQ"/>
<name>E9HFF3_DAPPU</name>
<organism evidence="4 5">
    <name type="scientific">Daphnia pulex</name>
    <name type="common">Water flea</name>
    <dbReference type="NCBI Taxonomy" id="6669"/>
    <lineage>
        <taxon>Eukaryota</taxon>
        <taxon>Metazoa</taxon>
        <taxon>Ecdysozoa</taxon>
        <taxon>Arthropoda</taxon>
        <taxon>Crustacea</taxon>
        <taxon>Branchiopoda</taxon>
        <taxon>Diplostraca</taxon>
        <taxon>Cladocera</taxon>
        <taxon>Anomopoda</taxon>
        <taxon>Daphniidae</taxon>
        <taxon>Daphnia</taxon>
    </lineage>
</organism>
<dbReference type="InParanoid" id="E9HFF3"/>
<dbReference type="PROSITE" id="PS01180">
    <property type="entry name" value="CUB"/>
    <property type="match status" value="1"/>
</dbReference>
<evidence type="ECO:0000259" key="3">
    <source>
        <dbReference type="PROSITE" id="PS01180"/>
    </source>
</evidence>
<proteinExistence type="predicted"/>
<dbReference type="KEGG" id="dpx:DAPPUDRAFT_329018"/>
<comment type="caution">
    <text evidence="2">Lacks conserved residue(s) required for the propagation of feature annotation.</text>
</comment>
<dbReference type="Pfam" id="PF26080">
    <property type="entry name" value="CUB_animal"/>
    <property type="match status" value="1"/>
</dbReference>
<evidence type="ECO:0000313" key="4">
    <source>
        <dbReference type="EMBL" id="EFX69545.1"/>
    </source>
</evidence>
<keyword evidence="1" id="KW-1015">Disulfide bond</keyword>
<dbReference type="InterPro" id="IPR000859">
    <property type="entry name" value="CUB_dom"/>
</dbReference>
<dbReference type="PhylomeDB" id="E9HFF3"/>
<dbReference type="EMBL" id="GL732635">
    <property type="protein sequence ID" value="EFX69545.1"/>
    <property type="molecule type" value="Genomic_DNA"/>
</dbReference>
<reference evidence="4 5" key="1">
    <citation type="journal article" date="2011" name="Science">
        <title>The ecoresponsive genome of Daphnia pulex.</title>
        <authorList>
            <person name="Colbourne J.K."/>
            <person name="Pfrender M.E."/>
            <person name="Gilbert D."/>
            <person name="Thomas W.K."/>
            <person name="Tucker A."/>
            <person name="Oakley T.H."/>
            <person name="Tokishita S."/>
            <person name="Aerts A."/>
            <person name="Arnold G.J."/>
            <person name="Basu M.K."/>
            <person name="Bauer D.J."/>
            <person name="Caceres C.E."/>
            <person name="Carmel L."/>
            <person name="Casola C."/>
            <person name="Choi J.H."/>
            <person name="Detter J.C."/>
            <person name="Dong Q."/>
            <person name="Dusheyko S."/>
            <person name="Eads B.D."/>
            <person name="Frohlich T."/>
            <person name="Geiler-Samerotte K.A."/>
            <person name="Gerlach D."/>
            <person name="Hatcher P."/>
            <person name="Jogdeo S."/>
            <person name="Krijgsveld J."/>
            <person name="Kriventseva E.V."/>
            <person name="Kultz D."/>
            <person name="Laforsch C."/>
            <person name="Lindquist E."/>
            <person name="Lopez J."/>
            <person name="Manak J.R."/>
            <person name="Muller J."/>
            <person name="Pangilinan J."/>
            <person name="Patwardhan R.P."/>
            <person name="Pitluck S."/>
            <person name="Pritham E.J."/>
            <person name="Rechtsteiner A."/>
            <person name="Rho M."/>
            <person name="Rogozin I.B."/>
            <person name="Sakarya O."/>
            <person name="Salamov A."/>
            <person name="Schaack S."/>
            <person name="Shapiro H."/>
            <person name="Shiga Y."/>
            <person name="Skalitzky C."/>
            <person name="Smith Z."/>
            <person name="Souvorov A."/>
            <person name="Sung W."/>
            <person name="Tang Z."/>
            <person name="Tsuchiya D."/>
            <person name="Tu H."/>
            <person name="Vos H."/>
            <person name="Wang M."/>
            <person name="Wolf Y.I."/>
            <person name="Yamagata H."/>
            <person name="Yamada T."/>
            <person name="Ye Y."/>
            <person name="Shaw J.R."/>
            <person name="Andrews J."/>
            <person name="Crease T.J."/>
            <person name="Tang H."/>
            <person name="Lucas S.M."/>
            <person name="Robertson H.M."/>
            <person name="Bork P."/>
            <person name="Koonin E.V."/>
            <person name="Zdobnov E.M."/>
            <person name="Grigoriev I.V."/>
            <person name="Lynch M."/>
            <person name="Boore J.L."/>
        </authorList>
    </citation>
    <scope>NUCLEOTIDE SEQUENCE [LARGE SCALE GENOMIC DNA]</scope>
</reference>